<comment type="caution">
    <text evidence="2">The sequence shown here is derived from an EMBL/GenBank/DDBJ whole genome shotgun (WGS) entry which is preliminary data.</text>
</comment>
<keyword evidence="1" id="KW-0472">Membrane</keyword>
<feature type="transmembrane region" description="Helical" evidence="1">
    <location>
        <begin position="20"/>
        <end position="39"/>
    </location>
</feature>
<keyword evidence="1" id="KW-0812">Transmembrane</keyword>
<feature type="transmembrane region" description="Helical" evidence="1">
    <location>
        <begin position="100"/>
        <end position="125"/>
    </location>
</feature>
<organism evidence="2 3">
    <name type="scientific">Methanosphaera stadtmanae</name>
    <dbReference type="NCBI Taxonomy" id="2317"/>
    <lineage>
        <taxon>Archaea</taxon>
        <taxon>Methanobacteriati</taxon>
        <taxon>Methanobacteriota</taxon>
        <taxon>Methanomada group</taxon>
        <taxon>Methanobacteria</taxon>
        <taxon>Methanobacteriales</taxon>
        <taxon>Methanobacteriaceae</taxon>
        <taxon>Methanosphaera</taxon>
    </lineage>
</organism>
<feature type="transmembrane region" description="Helical" evidence="1">
    <location>
        <begin position="217"/>
        <end position="238"/>
    </location>
</feature>
<evidence type="ECO:0000313" key="3">
    <source>
        <dbReference type="Proteomes" id="UP000248557"/>
    </source>
</evidence>
<keyword evidence="1" id="KW-1133">Transmembrane helix</keyword>
<evidence type="ECO:0000256" key="1">
    <source>
        <dbReference type="SAM" id="Phobius"/>
    </source>
</evidence>
<evidence type="ECO:0000313" key="2">
    <source>
        <dbReference type="EMBL" id="RAP03289.1"/>
    </source>
</evidence>
<proteinExistence type="predicted"/>
<feature type="transmembrane region" description="Helical" evidence="1">
    <location>
        <begin position="137"/>
        <end position="159"/>
    </location>
</feature>
<reference evidence="2 3" key="1">
    <citation type="submission" date="2017-05" db="EMBL/GenBank/DDBJ databases">
        <title>Host range expansion of the Methanosphaera genus to humans and monogastric animals involves recent and extensive reduction in genome content.</title>
        <authorList>
            <person name="Hoedt E.C."/>
            <person name="Volmer J.G."/>
            <person name="Parks D.H."/>
            <person name="Rosewarne C.P."/>
            <person name="Denman S.E."/>
            <person name="Mcsweeney C.S."/>
            <person name="O Cuiv P."/>
            <person name="Hugenholtz P."/>
            <person name="Tyson G.W."/>
            <person name="Morrison M."/>
        </authorList>
    </citation>
    <scope>NUCLEOTIDE SEQUENCE [LARGE SCALE GENOMIC DNA]</scope>
    <source>
        <strain evidence="2 3">PA5</strain>
    </source>
</reference>
<dbReference type="AlphaFoldDB" id="A0A328Q8Y2"/>
<gene>
    <name evidence="2" type="ORF">CA615_02945</name>
</gene>
<dbReference type="PANTHER" id="PTHR37305:SF1">
    <property type="entry name" value="MEMBRANE PROTEIN"/>
    <property type="match status" value="1"/>
</dbReference>
<dbReference type="RefSeq" id="WP_112149429.1">
    <property type="nucleotide sequence ID" value="NZ_NGJK01000029.1"/>
</dbReference>
<evidence type="ECO:0008006" key="4">
    <source>
        <dbReference type="Google" id="ProtNLM"/>
    </source>
</evidence>
<dbReference type="PANTHER" id="PTHR37305">
    <property type="entry name" value="INTEGRAL MEMBRANE PROTEIN-RELATED"/>
    <property type="match status" value="1"/>
</dbReference>
<feature type="transmembrane region" description="Helical" evidence="1">
    <location>
        <begin position="55"/>
        <end position="73"/>
    </location>
</feature>
<name>A0A328Q8Y2_9EURY</name>
<protein>
    <recommendedName>
        <fullName evidence="4">Bacitracin ABC transporter permease</fullName>
    </recommendedName>
</protein>
<accession>A0A328Q8Y2</accession>
<dbReference type="Proteomes" id="UP000248557">
    <property type="component" value="Unassembled WGS sequence"/>
</dbReference>
<sequence length="245" mass="28070">MFELIEGEFLKLKRSRMFTITLLGSLVPAILLLVMMIKIESTFTYSLLFEQSLEYVTLLFGFLLYILLATYIFNREYTEHTLKTVITTPLSRTKFIISKLVVIFIWMSILTLIFYLSTIFVGYIGGATQLTTQSLMIFLKELYIADVLLFLLITPFIFITMLLKNIIPSIICGVAMVLANVMSIDDKLSVYNPGTAVYLLSTYQPYINSLIYNQSPLIPFTVIILISIIGFILSWLYFTKTDITL</sequence>
<dbReference type="Pfam" id="PF12730">
    <property type="entry name" value="ABC2_membrane_4"/>
    <property type="match status" value="1"/>
</dbReference>
<feature type="transmembrane region" description="Helical" evidence="1">
    <location>
        <begin position="166"/>
        <end position="184"/>
    </location>
</feature>
<dbReference type="EMBL" id="NGJK01000029">
    <property type="protein sequence ID" value="RAP03289.1"/>
    <property type="molecule type" value="Genomic_DNA"/>
</dbReference>